<dbReference type="InterPro" id="IPR009908">
    <property type="entry name" value="Methylamine_util_MauE"/>
</dbReference>
<protein>
    <recommendedName>
        <fullName evidence="6">Methylamine utilisation protein MauE domain-containing protein</fullName>
    </recommendedName>
</protein>
<keyword evidence="4 5" id="KW-0472">Membrane</keyword>
<dbReference type="AlphaFoldDB" id="A0A934S358"/>
<feature type="transmembrane region" description="Helical" evidence="5">
    <location>
        <begin position="115"/>
        <end position="135"/>
    </location>
</feature>
<gene>
    <name evidence="7" type="ORF">JIN87_15040</name>
</gene>
<keyword evidence="8" id="KW-1185">Reference proteome</keyword>
<evidence type="ECO:0000256" key="5">
    <source>
        <dbReference type="SAM" id="Phobius"/>
    </source>
</evidence>
<keyword evidence="3 5" id="KW-1133">Transmembrane helix</keyword>
<feature type="domain" description="Methylamine utilisation protein MauE" evidence="6">
    <location>
        <begin position="5"/>
        <end position="132"/>
    </location>
</feature>
<evidence type="ECO:0000256" key="4">
    <source>
        <dbReference type="ARBA" id="ARBA00023136"/>
    </source>
</evidence>
<feature type="transmembrane region" description="Helical" evidence="5">
    <location>
        <begin position="5"/>
        <end position="26"/>
    </location>
</feature>
<evidence type="ECO:0000313" key="7">
    <source>
        <dbReference type="EMBL" id="MBK1878193.1"/>
    </source>
</evidence>
<comment type="caution">
    <text evidence="7">The sequence shown here is derived from an EMBL/GenBank/DDBJ whole genome shotgun (WGS) entry which is preliminary data.</text>
</comment>
<dbReference type="EMBL" id="JAENIL010000027">
    <property type="protein sequence ID" value="MBK1878193.1"/>
    <property type="molecule type" value="Genomic_DNA"/>
</dbReference>
<keyword evidence="2 5" id="KW-0812">Transmembrane</keyword>
<comment type="subcellular location">
    <subcellularLocation>
        <location evidence="1">Membrane</location>
        <topology evidence="1">Multi-pass membrane protein</topology>
    </subcellularLocation>
</comment>
<dbReference type="RefSeq" id="WP_200356406.1">
    <property type="nucleotide sequence ID" value="NZ_JAENIL010000027.1"/>
</dbReference>
<accession>A0A934S358</accession>
<dbReference type="GO" id="GO:0016020">
    <property type="term" value="C:membrane"/>
    <property type="evidence" value="ECO:0007669"/>
    <property type="project" value="UniProtKB-SubCell"/>
</dbReference>
<feature type="transmembrane region" description="Helical" evidence="5">
    <location>
        <begin position="76"/>
        <end position="95"/>
    </location>
</feature>
<proteinExistence type="predicted"/>
<evidence type="ECO:0000256" key="1">
    <source>
        <dbReference type="ARBA" id="ARBA00004141"/>
    </source>
</evidence>
<evidence type="ECO:0000313" key="8">
    <source>
        <dbReference type="Proteomes" id="UP000617628"/>
    </source>
</evidence>
<feature type="transmembrane region" description="Helical" evidence="5">
    <location>
        <begin position="46"/>
        <end position="69"/>
    </location>
</feature>
<dbReference type="GO" id="GO:0030416">
    <property type="term" value="P:methylamine metabolic process"/>
    <property type="evidence" value="ECO:0007669"/>
    <property type="project" value="InterPro"/>
</dbReference>
<evidence type="ECO:0000256" key="3">
    <source>
        <dbReference type="ARBA" id="ARBA00022989"/>
    </source>
</evidence>
<evidence type="ECO:0000259" key="6">
    <source>
        <dbReference type="Pfam" id="PF07291"/>
    </source>
</evidence>
<dbReference type="Proteomes" id="UP000617628">
    <property type="component" value="Unassembled WGS sequence"/>
</dbReference>
<sequence length="144" mass="15431">MKLRVVSWGLYLVVGVFFGLAAQVKLVDPEAFLSSMLTYELFPYKVAAGLALFAPVLEALLAICLVTGVLRKGASFLTAAMLLVFIVLVLQGLLRGLEMDCGCFGSNTLSSVSDYLLKIGQNLLLLGAVLLARFLESKSKAQPS</sequence>
<evidence type="ECO:0000256" key="2">
    <source>
        <dbReference type="ARBA" id="ARBA00022692"/>
    </source>
</evidence>
<reference evidence="7" key="1">
    <citation type="submission" date="2021-01" db="EMBL/GenBank/DDBJ databases">
        <title>Modified the classification status of verrucomicrobia.</title>
        <authorList>
            <person name="Feng X."/>
        </authorList>
    </citation>
    <scope>NUCLEOTIDE SEQUENCE</scope>
    <source>
        <strain evidence="7">KCTC 13126</strain>
    </source>
</reference>
<name>A0A934S358_9BACT</name>
<organism evidence="7 8">
    <name type="scientific">Pelagicoccus mobilis</name>
    <dbReference type="NCBI Taxonomy" id="415221"/>
    <lineage>
        <taxon>Bacteria</taxon>
        <taxon>Pseudomonadati</taxon>
        <taxon>Verrucomicrobiota</taxon>
        <taxon>Opitutia</taxon>
        <taxon>Puniceicoccales</taxon>
        <taxon>Pelagicoccaceae</taxon>
        <taxon>Pelagicoccus</taxon>
    </lineage>
</organism>
<dbReference type="Pfam" id="PF07291">
    <property type="entry name" value="MauE"/>
    <property type="match status" value="1"/>
</dbReference>